<dbReference type="AlphaFoldDB" id="A0A1H8MKN9"/>
<sequence>MRSDAGDHFCRPKSSCSTSPQAQRAPSPACGGGLGWGRAEHNAGDLTTRRVVRRRLVIVLNFQHCHPRPCSMLLIRMTATLCGPAATVRRAGVRTRTFQGTRFLPSEVYQTQRPAPRCPAASFCALRVIFVRSHQCGVSARVALTPTLSRKREREPAASRGDAGDHFSRRQSSCSTSLQAQSAPSPACGGGLGWGMSRALRRRCRRTTSDTPNTRTSIGRSARSASPRRRSRRCGSVRLRGRRPRRNAGSNRVRRRSGGGRAATSRRP</sequence>
<feature type="region of interest" description="Disordered" evidence="1">
    <location>
        <begin position="1"/>
        <end position="30"/>
    </location>
</feature>
<feature type="region of interest" description="Disordered" evidence="1">
    <location>
        <begin position="149"/>
        <end position="268"/>
    </location>
</feature>
<reference evidence="3" key="1">
    <citation type="submission" date="2016-10" db="EMBL/GenBank/DDBJ databases">
        <authorList>
            <person name="Varghese N."/>
            <person name="Submissions S."/>
        </authorList>
    </citation>
    <scope>NUCLEOTIDE SEQUENCE [LARGE SCALE GENOMIC DNA]</scope>
    <source>
        <strain evidence="3">DSM 123</strain>
    </source>
</reference>
<name>A0A1H8MKN9_9BRAD</name>
<feature type="compositionally biased region" description="Basic and acidic residues" evidence="1">
    <location>
        <begin position="1"/>
        <end position="10"/>
    </location>
</feature>
<feature type="compositionally biased region" description="Polar residues" evidence="1">
    <location>
        <begin position="170"/>
        <end position="184"/>
    </location>
</feature>
<evidence type="ECO:0000313" key="3">
    <source>
        <dbReference type="Proteomes" id="UP000199615"/>
    </source>
</evidence>
<gene>
    <name evidence="2" type="ORF">SAMN05444123_101576</name>
</gene>
<evidence type="ECO:0000313" key="2">
    <source>
        <dbReference type="EMBL" id="SEO17982.1"/>
    </source>
</evidence>
<feature type="compositionally biased region" description="Basic residues" evidence="1">
    <location>
        <begin position="226"/>
        <end position="268"/>
    </location>
</feature>
<dbReference type="Proteomes" id="UP000199615">
    <property type="component" value="Unassembled WGS sequence"/>
</dbReference>
<keyword evidence="3" id="KW-1185">Reference proteome</keyword>
<feature type="compositionally biased region" description="Polar residues" evidence="1">
    <location>
        <begin position="14"/>
        <end position="24"/>
    </location>
</feature>
<protein>
    <submittedName>
        <fullName evidence="2">Uncharacterized protein</fullName>
    </submittedName>
</protein>
<organism evidence="2 3">
    <name type="scientific">Rhodopseudomonas pseudopalustris</name>
    <dbReference type="NCBI Taxonomy" id="1513892"/>
    <lineage>
        <taxon>Bacteria</taxon>
        <taxon>Pseudomonadati</taxon>
        <taxon>Pseudomonadota</taxon>
        <taxon>Alphaproteobacteria</taxon>
        <taxon>Hyphomicrobiales</taxon>
        <taxon>Nitrobacteraceae</taxon>
        <taxon>Rhodopseudomonas</taxon>
    </lineage>
</organism>
<feature type="compositionally biased region" description="Polar residues" evidence="1">
    <location>
        <begin position="209"/>
        <end position="218"/>
    </location>
</feature>
<accession>A0A1H8MKN9</accession>
<proteinExistence type="predicted"/>
<evidence type="ECO:0000256" key="1">
    <source>
        <dbReference type="SAM" id="MobiDB-lite"/>
    </source>
</evidence>
<dbReference type="EMBL" id="FODT01000001">
    <property type="protein sequence ID" value="SEO17982.1"/>
    <property type="molecule type" value="Genomic_DNA"/>
</dbReference>
<feature type="compositionally biased region" description="Basic and acidic residues" evidence="1">
    <location>
        <begin position="150"/>
        <end position="168"/>
    </location>
</feature>